<dbReference type="Gene3D" id="2.60.200.20">
    <property type="match status" value="1"/>
</dbReference>
<protein>
    <recommendedName>
        <fullName evidence="3">YscD cytoplasmic domain-containing protein</fullName>
    </recommendedName>
</protein>
<keyword evidence="2" id="KW-1133">Transmembrane helix</keyword>
<dbReference type="RefSeq" id="WP_310238354.1">
    <property type="nucleotide sequence ID" value="NZ_JAVDWO010000018.1"/>
</dbReference>
<keyword evidence="2" id="KW-0812">Transmembrane</keyword>
<keyword evidence="2" id="KW-0472">Membrane</keyword>
<feature type="transmembrane region" description="Helical" evidence="2">
    <location>
        <begin position="135"/>
        <end position="156"/>
    </location>
</feature>
<reference evidence="4 5" key="1">
    <citation type="submission" date="2023-07" db="EMBL/GenBank/DDBJ databases">
        <title>Sorghum-associated microbial communities from plants grown in Nebraska, USA.</title>
        <authorList>
            <person name="Schachtman D."/>
        </authorList>
    </citation>
    <scope>NUCLEOTIDE SEQUENCE [LARGE SCALE GENOMIC DNA]</scope>
    <source>
        <strain evidence="4 5">4099</strain>
    </source>
</reference>
<sequence length="419" mass="44107">MTEHTQTQSNNVLRIVDGLHAGASRVLADEEMILVGSGEDCDIVLADDAVAAHHALISLVGGRFLVRALDAPVKVGVLDIHPGDPVELSAVQQVRIGEAVIAFGRENDPAWDEFVTVFAPNDEEQIPRSGFVRKLPWIGGIAALSLASLAIFAAVLPAPDQGPDQRERLTALLEEHRVANVQITDGLEGGATVSGAVDDSATLERLRNQVRAENIDATLQIRTGEHIANDVAEMFRGQSIPVQARYVGNGDVEVVGEFKDGAEIERLAQSRAISDIPGVQRILPRTPNGVLPQGGVEQPQAPPEVHIVQIVRGDNPHLLSSDGQRFVTGEDVPGKGTLVAIGEFAHVLAPDGTTIKIIPGPPPAPDDALETAAASPDAENAQASDPRFSAVVASVNAGHRAVQVPASEPARTVAPTTSH</sequence>
<organism evidence="4 5">
    <name type="scientific">Luteimonas terrae</name>
    <dbReference type="NCBI Taxonomy" id="1530191"/>
    <lineage>
        <taxon>Bacteria</taxon>
        <taxon>Pseudomonadati</taxon>
        <taxon>Pseudomonadota</taxon>
        <taxon>Gammaproteobacteria</taxon>
        <taxon>Lysobacterales</taxon>
        <taxon>Lysobacteraceae</taxon>
        <taxon>Luteimonas</taxon>
    </lineage>
</organism>
<dbReference type="Pfam" id="PF16697">
    <property type="entry name" value="Yop-YscD_cpl"/>
    <property type="match status" value="1"/>
</dbReference>
<comment type="caution">
    <text evidence="4">The sequence shown here is derived from an EMBL/GenBank/DDBJ whole genome shotgun (WGS) entry which is preliminary data.</text>
</comment>
<evidence type="ECO:0000256" key="2">
    <source>
        <dbReference type="SAM" id="Phobius"/>
    </source>
</evidence>
<dbReference type="EMBL" id="JAVDWO010000018">
    <property type="protein sequence ID" value="MDR7194703.1"/>
    <property type="molecule type" value="Genomic_DNA"/>
</dbReference>
<evidence type="ECO:0000256" key="1">
    <source>
        <dbReference type="SAM" id="MobiDB-lite"/>
    </source>
</evidence>
<accession>A0ABU1Y104</accession>
<evidence type="ECO:0000313" key="4">
    <source>
        <dbReference type="EMBL" id="MDR7194703.1"/>
    </source>
</evidence>
<dbReference type="InterPro" id="IPR008984">
    <property type="entry name" value="SMAD_FHA_dom_sf"/>
</dbReference>
<name>A0ABU1Y104_9GAMM</name>
<evidence type="ECO:0000259" key="3">
    <source>
        <dbReference type="Pfam" id="PF16697"/>
    </source>
</evidence>
<dbReference type="Proteomes" id="UP001256588">
    <property type="component" value="Unassembled WGS sequence"/>
</dbReference>
<dbReference type="InterPro" id="IPR032030">
    <property type="entry name" value="YscD_cytoplasmic_dom"/>
</dbReference>
<proteinExistence type="predicted"/>
<keyword evidence="5" id="KW-1185">Reference proteome</keyword>
<feature type="domain" description="YscD cytoplasmic" evidence="3">
    <location>
        <begin position="14"/>
        <end position="104"/>
    </location>
</feature>
<dbReference type="SUPFAM" id="SSF49879">
    <property type="entry name" value="SMAD/FHA domain"/>
    <property type="match status" value="1"/>
</dbReference>
<gene>
    <name evidence="4" type="ORF">J2W68_003451</name>
</gene>
<evidence type="ECO:0000313" key="5">
    <source>
        <dbReference type="Proteomes" id="UP001256588"/>
    </source>
</evidence>
<feature type="region of interest" description="Disordered" evidence="1">
    <location>
        <begin position="359"/>
        <end position="385"/>
    </location>
</feature>